<dbReference type="Proteomes" id="UP001163046">
    <property type="component" value="Unassembled WGS sequence"/>
</dbReference>
<protein>
    <recommendedName>
        <fullName evidence="2">TRADD-like N-terminal domain-containing protein</fullName>
    </recommendedName>
</protein>
<dbReference type="AlphaFoldDB" id="A0A9X0D7A8"/>
<organism evidence="3 4">
    <name type="scientific">Desmophyllum pertusum</name>
    <dbReference type="NCBI Taxonomy" id="174260"/>
    <lineage>
        <taxon>Eukaryota</taxon>
        <taxon>Metazoa</taxon>
        <taxon>Cnidaria</taxon>
        <taxon>Anthozoa</taxon>
        <taxon>Hexacorallia</taxon>
        <taxon>Scleractinia</taxon>
        <taxon>Caryophylliina</taxon>
        <taxon>Caryophylliidae</taxon>
        <taxon>Desmophyllum</taxon>
    </lineage>
</organism>
<dbReference type="EMBL" id="MU825548">
    <property type="protein sequence ID" value="KAJ7388228.1"/>
    <property type="molecule type" value="Genomic_DNA"/>
</dbReference>
<feature type="coiled-coil region" evidence="1">
    <location>
        <begin position="14"/>
        <end position="56"/>
    </location>
</feature>
<evidence type="ECO:0000256" key="1">
    <source>
        <dbReference type="SAM" id="Coils"/>
    </source>
</evidence>
<comment type="caution">
    <text evidence="3">The sequence shown here is derived from an EMBL/GenBank/DDBJ whole genome shotgun (WGS) entry which is preliminary data.</text>
</comment>
<gene>
    <name evidence="3" type="ORF">OS493_039101</name>
</gene>
<reference evidence="3" key="1">
    <citation type="submission" date="2023-01" db="EMBL/GenBank/DDBJ databases">
        <title>Genome assembly of the deep-sea coral Lophelia pertusa.</title>
        <authorList>
            <person name="Herrera S."/>
            <person name="Cordes E."/>
        </authorList>
    </citation>
    <scope>NUCLEOTIDE SEQUENCE</scope>
    <source>
        <strain evidence="3">USNM1676648</strain>
        <tissue evidence="3">Polyp</tissue>
    </source>
</reference>
<feature type="domain" description="TRADD-like N-terminal" evidence="2">
    <location>
        <begin position="159"/>
        <end position="205"/>
    </location>
</feature>
<evidence type="ECO:0000259" key="2">
    <source>
        <dbReference type="Pfam" id="PF20694"/>
    </source>
</evidence>
<evidence type="ECO:0000313" key="4">
    <source>
        <dbReference type="Proteomes" id="UP001163046"/>
    </source>
</evidence>
<accession>A0A9X0D7A8</accession>
<sequence length="240" mass="27382">MNDMDVKAGVQGLREDAKADVEKLDATVKEEVKTLKEDVKRGHESIQEEVRHLREEVRQSPAPMYITGPVHVIQMHIVNTVESIQVTQTGLPIFLNHPSGSPQLPQTVGFERSCAIPIHPDQEQPVGAEGYSGELQLNQQNPPDEIHIWDVILSFKESFLLFAKYLRYKLNLDVRRHDLGSFLITVECSSLQILEGLWEDYRSGHFQSNRSRSSYNRRRFGEAWPYQCETENLHFGGGVS</sequence>
<keyword evidence="1" id="KW-0175">Coiled coil</keyword>
<name>A0A9X0D7A8_9CNID</name>
<proteinExistence type="predicted"/>
<keyword evidence="4" id="KW-1185">Reference proteome</keyword>
<evidence type="ECO:0000313" key="3">
    <source>
        <dbReference type="EMBL" id="KAJ7388228.1"/>
    </source>
</evidence>
<dbReference type="InterPro" id="IPR049341">
    <property type="entry name" value="TRADD-like_N"/>
</dbReference>
<dbReference type="Pfam" id="PF20694">
    <property type="entry name" value="TRADD-like_N"/>
    <property type="match status" value="1"/>
</dbReference>